<keyword evidence="5 9" id="KW-0805">Transcription regulation</keyword>
<reference evidence="12 13" key="1">
    <citation type="submission" date="2017-08" db="EMBL/GenBank/DDBJ databases">
        <title>Fine stratification of microbial communities through a metagenomic profile of the photic zone.</title>
        <authorList>
            <person name="Haro-Moreno J.M."/>
            <person name="Lopez-Perez M."/>
            <person name="De La Torre J."/>
            <person name="Picazo A."/>
            <person name="Camacho A."/>
            <person name="Rodriguez-Valera F."/>
        </authorList>
    </citation>
    <scope>NUCLEOTIDE SEQUENCE [LARGE SCALE GENOMIC DNA]</scope>
    <source>
        <strain evidence="12">MED-G24</strain>
    </source>
</reference>
<dbReference type="PANTHER" id="PTHR45766:SF6">
    <property type="entry name" value="SWI_SNF-RELATED MATRIX-ASSOCIATED ACTIN-DEPENDENT REGULATOR OF CHROMATIN SUBFAMILY A-LIKE PROTEIN 1"/>
    <property type="match status" value="1"/>
</dbReference>
<dbReference type="PROSITE" id="PS51192">
    <property type="entry name" value="HELICASE_ATP_BIND_1"/>
    <property type="match status" value="1"/>
</dbReference>
<keyword evidence="2 9" id="KW-0378">Hydrolase</keyword>
<protein>
    <recommendedName>
        <fullName evidence="9">RNA polymerase-associated protein RapA</fullName>
        <ecNumber evidence="9">3.6.4.-</ecNumber>
    </recommendedName>
    <alternativeName>
        <fullName evidence="9">ATP-dependent helicase HepA</fullName>
    </alternativeName>
</protein>
<dbReference type="GO" id="GO:0003677">
    <property type="term" value="F:DNA binding"/>
    <property type="evidence" value="ECO:0007669"/>
    <property type="project" value="UniProtKB-KW"/>
</dbReference>
<dbReference type="InterPro" id="IPR000330">
    <property type="entry name" value="SNF2_N"/>
</dbReference>
<organism evidence="12 13">
    <name type="scientific">OM182 bacterium MED-G24</name>
    <dbReference type="NCBI Taxonomy" id="1986255"/>
    <lineage>
        <taxon>Bacteria</taxon>
        <taxon>Pseudomonadati</taxon>
        <taxon>Pseudomonadota</taxon>
        <taxon>Gammaproteobacteria</taxon>
        <taxon>OMG group</taxon>
        <taxon>OM182 clade</taxon>
    </lineage>
</organism>
<dbReference type="Proteomes" id="UP000219327">
    <property type="component" value="Unassembled WGS sequence"/>
</dbReference>
<accession>A0A2A5WKP3</accession>
<dbReference type="SMART" id="SM00490">
    <property type="entry name" value="HELICc"/>
    <property type="match status" value="1"/>
</dbReference>
<dbReference type="Gene3D" id="3.40.50.10810">
    <property type="entry name" value="Tandem AAA-ATPase domain"/>
    <property type="match status" value="1"/>
</dbReference>
<evidence type="ECO:0000256" key="4">
    <source>
        <dbReference type="ARBA" id="ARBA00022840"/>
    </source>
</evidence>
<comment type="subunit">
    <text evidence="9">Interacts with the RNAP. Has a higher affinity for the core RNAP than for the holoenzyme. Its ATPase activity is stimulated by binding to RNAP.</text>
</comment>
<dbReference type="GO" id="GO:0016817">
    <property type="term" value="F:hydrolase activity, acting on acid anhydrides"/>
    <property type="evidence" value="ECO:0007669"/>
    <property type="project" value="InterPro"/>
</dbReference>
<keyword evidence="7 9" id="KW-0010">Activator</keyword>
<dbReference type="PROSITE" id="PS51194">
    <property type="entry name" value="HELICASE_CTER"/>
    <property type="match status" value="1"/>
</dbReference>
<dbReference type="SUPFAM" id="SSF52540">
    <property type="entry name" value="P-loop containing nucleoside triphosphate hydrolases"/>
    <property type="match status" value="2"/>
</dbReference>
<dbReference type="InterPro" id="IPR014001">
    <property type="entry name" value="Helicase_ATP-bd"/>
</dbReference>
<evidence type="ECO:0000256" key="5">
    <source>
        <dbReference type="ARBA" id="ARBA00023015"/>
    </source>
</evidence>
<sequence>MTEFRIGQKWISNAEPELGMGRITGIEDRTVNLVFDLPREQRTYAAAEPPLTRVRFNAGDEVRTLDDIVITITQVTDKEGILIYHGDYLGTRTAVVETELDPNVRFSKPQDRLFTHQLDANHWFNLRYETWRRQSELVTSPARGLYGARAALIPHQLYVAAEVGRRFAPRVLLADEVGLGKTIEAGLILHQQLVTGRAERVLIIVPHALTFQWFVEMIRRFNLQFVILDEERCQEIISDNTAEEPGPDEEPVNPFEAQQLMLCGLSLLAEPDRLEQALSTEWDLVIVDEAHHLTWSQDSVSEDYERIEQLASITSGLLLLTATPEQLGRAGHFARLRLLDPARYHSFAEFEAEDEGFSEVAQLAENLLGDDDTIRADARTNIQEKLGLRSTSDQQLIEMLLDRHGTGRVLLRNIRSSVSGFPARIGQGVALTAPDSYEPHSAFPEIDVDDWQEIDPRVNWLIELLTDRLADKFLLICAHQQTAIELEAWISGHTPIRATVFHEGMDLVARDRAAAWFAETHRGAQLLICSEIGSEGRNFQFASNLILFDLPKSPDLLEQRIGRLDRIGQAHDVNIHVPYFQGMASHRLFRFYDEGLGILTGPNPVAQTVADDFIEPLMSTEDIDSIMATIVDENRQRRDKVSEGRDRLLELSSHRPARSVKIVEGIASHAGGQSLEAYMEQSFEAFGLESDPLDDNIQIIKPTESMIRNATVGLETQDRYRYPELPEDGIRITYDRDTALSREDVQFMTWENPITVQAMDLLLSDTTGNACMVAVKHPSLPAGTLLLELLSVDDVVAPPHLMADRYLPPVVSRVLITPNLTEIGEQLPYTSFAEHLLDVPPSTFARLIDGQRVGIEKMLARAIEFGALAFKARQDQATRVAGTEYDTEIDRLVSLQAVNPAVRTEEIDYFRETREQTLAAIADAGLRVDAVRVIIAA</sequence>
<feature type="domain" description="Helicase ATP-binding" evidence="10">
    <location>
        <begin position="162"/>
        <end position="342"/>
    </location>
</feature>
<dbReference type="Pfam" id="PF18339">
    <property type="entry name" value="Tudor_1_RapA"/>
    <property type="match status" value="1"/>
</dbReference>
<dbReference type="GO" id="GO:0006355">
    <property type="term" value="P:regulation of DNA-templated transcription"/>
    <property type="evidence" value="ECO:0007669"/>
    <property type="project" value="UniProtKB-UniRule"/>
</dbReference>
<dbReference type="Pfam" id="PF00176">
    <property type="entry name" value="SNF2-rel_dom"/>
    <property type="match status" value="1"/>
</dbReference>
<dbReference type="EMBL" id="NTKD01000053">
    <property type="protein sequence ID" value="PDH37090.1"/>
    <property type="molecule type" value="Genomic_DNA"/>
</dbReference>
<name>A0A2A5WKP3_9GAMM</name>
<evidence type="ECO:0000313" key="12">
    <source>
        <dbReference type="EMBL" id="PDH37090.1"/>
    </source>
</evidence>
<dbReference type="CDD" id="cd18793">
    <property type="entry name" value="SF2_C_SNF"/>
    <property type="match status" value="1"/>
</dbReference>
<dbReference type="Gene3D" id="3.40.50.300">
    <property type="entry name" value="P-loop containing nucleotide triphosphate hydrolases"/>
    <property type="match status" value="1"/>
</dbReference>
<evidence type="ECO:0000256" key="6">
    <source>
        <dbReference type="ARBA" id="ARBA00023125"/>
    </source>
</evidence>
<keyword evidence="4 9" id="KW-0067">ATP-binding</keyword>
<dbReference type="PANTHER" id="PTHR45766">
    <property type="entry name" value="DNA ANNEALING HELICASE AND ENDONUCLEASE ZRANB3 FAMILY MEMBER"/>
    <property type="match status" value="1"/>
</dbReference>
<dbReference type="Pfam" id="PF00271">
    <property type="entry name" value="Helicase_C"/>
    <property type="match status" value="1"/>
</dbReference>
<evidence type="ECO:0000259" key="10">
    <source>
        <dbReference type="PROSITE" id="PS51192"/>
    </source>
</evidence>
<dbReference type="InterPro" id="IPR027417">
    <property type="entry name" value="P-loop_NTPase"/>
</dbReference>
<dbReference type="InterPro" id="IPR049730">
    <property type="entry name" value="SNF2/RAD54-like_C"/>
</dbReference>
<dbReference type="InterPro" id="IPR057342">
    <property type="entry name" value="DEXDc_RapA"/>
</dbReference>
<feature type="short sequence motif" description="DEAH box" evidence="9">
    <location>
        <begin position="288"/>
        <end position="291"/>
    </location>
</feature>
<dbReference type="GO" id="GO:0005524">
    <property type="term" value="F:ATP binding"/>
    <property type="evidence" value="ECO:0007669"/>
    <property type="project" value="UniProtKB-UniRule"/>
</dbReference>
<dbReference type="Gene3D" id="2.30.30.930">
    <property type="match status" value="1"/>
</dbReference>
<dbReference type="InterPro" id="IPR023949">
    <property type="entry name" value="Helicase_RapA"/>
</dbReference>
<keyword evidence="1 9" id="KW-0547">Nucleotide-binding</keyword>
<evidence type="ECO:0000256" key="3">
    <source>
        <dbReference type="ARBA" id="ARBA00022806"/>
    </source>
</evidence>
<comment type="similarity">
    <text evidence="9">Belongs to the SNF2/RAD54 helicase family. RapA subfamily.</text>
</comment>
<dbReference type="Pfam" id="PF18337">
    <property type="entry name" value="Tudor_RapA"/>
    <property type="match status" value="1"/>
</dbReference>
<evidence type="ECO:0000256" key="9">
    <source>
        <dbReference type="HAMAP-Rule" id="MF_01821"/>
    </source>
</evidence>
<dbReference type="InterPro" id="IPR022737">
    <property type="entry name" value="RapA_C"/>
</dbReference>
<dbReference type="Gene3D" id="6.10.140.1500">
    <property type="match status" value="1"/>
</dbReference>
<keyword evidence="8 9" id="KW-0804">Transcription</keyword>
<evidence type="ECO:0000256" key="2">
    <source>
        <dbReference type="ARBA" id="ARBA00022801"/>
    </source>
</evidence>
<dbReference type="SMART" id="SM00487">
    <property type="entry name" value="DEXDc"/>
    <property type="match status" value="1"/>
</dbReference>
<dbReference type="Gene3D" id="2.30.30.140">
    <property type="match status" value="1"/>
</dbReference>
<dbReference type="InterPro" id="IPR001650">
    <property type="entry name" value="Helicase_C-like"/>
</dbReference>
<proteinExistence type="inferred from homology"/>
<dbReference type="AlphaFoldDB" id="A0A2A5WKP3"/>
<evidence type="ECO:0000256" key="7">
    <source>
        <dbReference type="ARBA" id="ARBA00023159"/>
    </source>
</evidence>
<dbReference type="Gene3D" id="3.30.360.80">
    <property type="match status" value="1"/>
</dbReference>
<gene>
    <name evidence="9" type="primary">rapA</name>
    <name evidence="12" type="ORF">CNE99_08580</name>
</gene>
<dbReference type="CDD" id="cd18011">
    <property type="entry name" value="DEXDc_RapA"/>
    <property type="match status" value="1"/>
</dbReference>
<dbReference type="InterPro" id="IPR040765">
    <property type="entry name" value="Tudor_1_RapA"/>
</dbReference>
<feature type="binding site" evidence="9">
    <location>
        <begin position="175"/>
        <end position="182"/>
    </location>
    <ligand>
        <name>ATP</name>
        <dbReference type="ChEBI" id="CHEBI:30616"/>
    </ligand>
</feature>
<evidence type="ECO:0000259" key="11">
    <source>
        <dbReference type="PROSITE" id="PS51194"/>
    </source>
</evidence>
<feature type="domain" description="Helicase C-terminal" evidence="11">
    <location>
        <begin position="457"/>
        <end position="649"/>
    </location>
</feature>
<keyword evidence="6 9" id="KW-0238">DNA-binding</keyword>
<dbReference type="EC" id="3.6.4.-" evidence="9"/>
<dbReference type="NCBIfam" id="NF003426">
    <property type="entry name" value="PRK04914.1"/>
    <property type="match status" value="1"/>
</dbReference>
<dbReference type="InterPro" id="IPR038718">
    <property type="entry name" value="SNF2-like_sf"/>
</dbReference>
<comment type="function">
    <text evidence="9">Transcription regulator that activates transcription by stimulating RNA polymerase (RNAP) recycling in case of stress conditions such as supercoiled DNA or high salt concentrations. Probably acts by releasing the RNAP, when it is trapped or immobilized on tightly supercoiled DNA. Does not activate transcription on linear DNA. Probably not involved in DNA repair.</text>
</comment>
<evidence type="ECO:0000256" key="1">
    <source>
        <dbReference type="ARBA" id="ARBA00022741"/>
    </source>
</evidence>
<dbReference type="Pfam" id="PF12137">
    <property type="entry name" value="RapA_C"/>
    <property type="match status" value="1"/>
</dbReference>
<comment type="caution">
    <text evidence="12">The sequence shown here is derived from an EMBL/GenBank/DDBJ whole genome shotgun (WGS) entry which is preliminary data.</text>
</comment>
<evidence type="ECO:0000313" key="13">
    <source>
        <dbReference type="Proteomes" id="UP000219327"/>
    </source>
</evidence>
<keyword evidence="3 9" id="KW-0347">Helicase</keyword>
<dbReference type="GO" id="GO:0004386">
    <property type="term" value="F:helicase activity"/>
    <property type="evidence" value="ECO:0007669"/>
    <property type="project" value="UniProtKB-UniRule"/>
</dbReference>
<dbReference type="HAMAP" id="MF_01821">
    <property type="entry name" value="Helicase_RapA"/>
    <property type="match status" value="1"/>
</dbReference>
<dbReference type="InterPro" id="IPR040766">
    <property type="entry name" value="Tudor_2_RapA"/>
</dbReference>
<evidence type="ECO:0000256" key="8">
    <source>
        <dbReference type="ARBA" id="ARBA00023163"/>
    </source>
</evidence>